<dbReference type="Pfam" id="PF01042">
    <property type="entry name" value="Ribonuc_L-PSP"/>
    <property type="match status" value="1"/>
</dbReference>
<name>A0A2Z5ZGS1_9PROT</name>
<organism evidence="1 4">
    <name type="scientific">Acetobacter orientalis</name>
    <dbReference type="NCBI Taxonomy" id="146474"/>
    <lineage>
        <taxon>Bacteria</taxon>
        <taxon>Pseudomonadati</taxon>
        <taxon>Pseudomonadota</taxon>
        <taxon>Alphaproteobacteria</taxon>
        <taxon>Acetobacterales</taxon>
        <taxon>Acetobacteraceae</taxon>
        <taxon>Acetobacter</taxon>
    </lineage>
</organism>
<dbReference type="SUPFAM" id="SSF55298">
    <property type="entry name" value="YjgF-like"/>
    <property type="match status" value="1"/>
</dbReference>
<dbReference type="EMBL" id="AP018515">
    <property type="protein sequence ID" value="BBC79830.1"/>
    <property type="molecule type" value="Genomic_DNA"/>
</dbReference>
<dbReference type="InterPro" id="IPR035959">
    <property type="entry name" value="RutC-like_sf"/>
</dbReference>
<evidence type="ECO:0000313" key="3">
    <source>
        <dbReference type="Proteomes" id="UP000032670"/>
    </source>
</evidence>
<evidence type="ECO:0000313" key="2">
    <source>
        <dbReference type="EMBL" id="GAN67162.1"/>
    </source>
</evidence>
<gene>
    <name evidence="2" type="ORF">Abor_039_044</name>
    <name evidence="1" type="ORF">AcetOrient_orf02227</name>
</gene>
<dbReference type="Proteomes" id="UP000270034">
    <property type="component" value="Chromosome"/>
</dbReference>
<dbReference type="EMBL" id="BAMX01000039">
    <property type="protein sequence ID" value="GAN67162.1"/>
    <property type="molecule type" value="Genomic_DNA"/>
</dbReference>
<dbReference type="STRING" id="1231341.Abor_039_044"/>
<reference evidence="1 4" key="2">
    <citation type="submission" date="2018-02" db="EMBL/GenBank/DDBJ databases">
        <title>Acetobacter orientalis genome.</title>
        <authorList>
            <person name="Nakashima N."/>
            <person name="Tamura T."/>
        </authorList>
    </citation>
    <scope>NUCLEOTIDE SEQUENCE [LARGE SCALE GENOMIC DNA]</scope>
    <source>
        <strain evidence="1 4">FAN1</strain>
    </source>
</reference>
<accession>A0A2Z5ZGS1</accession>
<dbReference type="Proteomes" id="UP000032670">
    <property type="component" value="Unassembled WGS sequence"/>
</dbReference>
<dbReference type="Gene3D" id="3.30.1330.40">
    <property type="entry name" value="RutC-like"/>
    <property type="match status" value="1"/>
</dbReference>
<protein>
    <submittedName>
        <fullName evidence="1">Translation initiation inhibitor YjgF</fullName>
    </submittedName>
</protein>
<dbReference type="AlphaFoldDB" id="A0A2Z5ZGS1"/>
<keyword evidence="3" id="KW-1185">Reference proteome</keyword>
<accession>A0A0D6NM37</accession>
<dbReference type="RefSeq" id="WP_048842198.1">
    <property type="nucleotide sequence ID" value="NZ_BAMX01000039.1"/>
</dbReference>
<sequence length="125" mass="13408">MINQTQSRHASNAQGIGRIERLPVGLKIAGLRAPHPEGQSMAEQCQAALDEGLKALQASGYSLSDVTRVVYLIADAASFPTCAPILRHVFAESEPSVTLMWVKKLAVPAAKIEFEFCVSEESNAA</sequence>
<dbReference type="KEGG" id="aot:AcetOri_orf02227"/>
<dbReference type="GeneID" id="76205294"/>
<evidence type="ECO:0000313" key="1">
    <source>
        <dbReference type="EMBL" id="BBC79830.1"/>
    </source>
</evidence>
<proteinExistence type="predicted"/>
<dbReference type="InterPro" id="IPR006175">
    <property type="entry name" value="YjgF/YER057c/UK114"/>
</dbReference>
<evidence type="ECO:0000313" key="4">
    <source>
        <dbReference type="Proteomes" id="UP000270034"/>
    </source>
</evidence>
<reference evidence="2 3" key="1">
    <citation type="submission" date="2012-11" db="EMBL/GenBank/DDBJ databases">
        <title>Whole genome sequence of Acetobacter orientalis 21F-2.</title>
        <authorList>
            <person name="Azuma Y."/>
            <person name="Higashiura N."/>
            <person name="Hirakawa H."/>
            <person name="Matsushita K."/>
        </authorList>
    </citation>
    <scope>NUCLEOTIDE SEQUENCE [LARGE SCALE GENOMIC DNA]</scope>
    <source>
        <strain evidence="2 3">21F-2</strain>
    </source>
</reference>